<sequence>DPLHHLLRVHRQVGPLLRLLLLQCPPGDAAAAARVLVVPHPPHDLQLREERPDGEGRAQRRGGVRFERRGGGPRAPAAEERRGCQARGGPDRRPSEPDGWAAGQRAHAGH</sequence>
<organism evidence="2">
    <name type="scientific">Mustela putorius furo</name>
    <name type="common">European domestic ferret</name>
    <name type="synonym">Mustela furo</name>
    <dbReference type="NCBI Taxonomy" id="9669"/>
    <lineage>
        <taxon>Eukaryota</taxon>
        <taxon>Metazoa</taxon>
        <taxon>Chordata</taxon>
        <taxon>Craniata</taxon>
        <taxon>Vertebrata</taxon>
        <taxon>Euteleostomi</taxon>
        <taxon>Mammalia</taxon>
        <taxon>Eutheria</taxon>
        <taxon>Laurasiatheria</taxon>
        <taxon>Carnivora</taxon>
        <taxon>Caniformia</taxon>
        <taxon>Musteloidea</taxon>
        <taxon>Mustelidae</taxon>
        <taxon>Mustelinae</taxon>
        <taxon>Mustela</taxon>
    </lineage>
</organism>
<dbReference type="EMBL" id="JP012403">
    <property type="protein sequence ID" value="AES01001.1"/>
    <property type="molecule type" value="mRNA"/>
</dbReference>
<evidence type="ECO:0000313" key="2">
    <source>
        <dbReference type="EMBL" id="AES01001.1"/>
    </source>
</evidence>
<feature type="region of interest" description="Disordered" evidence="1">
    <location>
        <begin position="43"/>
        <end position="110"/>
    </location>
</feature>
<dbReference type="AlphaFoldDB" id="G9K7X6"/>
<protein>
    <submittedName>
        <fullName evidence="2">LAG1-like protein, ceramide synthase 4</fullName>
    </submittedName>
</protein>
<feature type="compositionally biased region" description="Basic and acidic residues" evidence="1">
    <location>
        <begin position="43"/>
        <end position="70"/>
    </location>
</feature>
<accession>G9K7X6</accession>
<feature type="compositionally biased region" description="Basic and acidic residues" evidence="1">
    <location>
        <begin position="77"/>
        <end position="96"/>
    </location>
</feature>
<proteinExistence type="evidence at transcript level"/>
<feature type="non-terminal residue" evidence="2">
    <location>
        <position position="110"/>
    </location>
</feature>
<reference evidence="2" key="1">
    <citation type="journal article" date="2013" name="J. Virol.">
        <title>Sequencing, annotation, and characterization of the influenza ferret infectome.</title>
        <authorList>
            <person name="Leon A.J."/>
            <person name="Banner D."/>
            <person name="Xu L."/>
            <person name="Ran L."/>
            <person name="Peng Z."/>
            <person name="Yi K."/>
            <person name="Chen C."/>
            <person name="Xu F."/>
            <person name="Huang J."/>
            <person name="Zhao Z."/>
            <person name="Lin Z."/>
            <person name="Huang S.H."/>
            <person name="Fang Y."/>
            <person name="Kelvin A.A."/>
            <person name="Ross T.M."/>
            <person name="Farooqui A."/>
            <person name="Kelvin D.J."/>
        </authorList>
    </citation>
    <scope>NUCLEOTIDE SEQUENCE</scope>
    <source>
        <tissue evidence="2">Lungs</tissue>
    </source>
</reference>
<evidence type="ECO:0000256" key="1">
    <source>
        <dbReference type="SAM" id="MobiDB-lite"/>
    </source>
</evidence>
<feature type="non-terminal residue" evidence="2">
    <location>
        <position position="1"/>
    </location>
</feature>
<name>G9K7X6_MUSPF</name>